<dbReference type="NCBIfam" id="NF009044">
    <property type="entry name" value="PRK12378.1"/>
    <property type="match status" value="1"/>
</dbReference>
<dbReference type="AlphaFoldDB" id="A0A0G0XI76"/>
<feature type="domain" description="TACO1/YebC-like N-terminal" evidence="6">
    <location>
        <begin position="42"/>
        <end position="112"/>
    </location>
</feature>
<dbReference type="GO" id="GO:0006355">
    <property type="term" value="P:regulation of DNA-templated transcription"/>
    <property type="evidence" value="ECO:0007669"/>
    <property type="project" value="UniProtKB-UniRule"/>
</dbReference>
<comment type="caution">
    <text evidence="7">The sequence shown here is derived from an EMBL/GenBank/DDBJ whole genome shotgun (WGS) entry which is preliminary data.</text>
</comment>
<accession>A0A0G0XI76</accession>
<keyword evidence="3 4" id="KW-0804">Transcription</keyword>
<dbReference type="Gene3D" id="1.10.10.200">
    <property type="match status" value="1"/>
</dbReference>
<evidence type="ECO:0000256" key="3">
    <source>
        <dbReference type="ARBA" id="ARBA00023163"/>
    </source>
</evidence>
<sequence length="278" mass="31317">MRMVKKREKRTAQTVLFSFDKEQKNQYYDFDFRLILFMARHSHWHNIQLKKGKADAKKANVFAKITKNITMAVKEGGSDSLFNFKLRMAVDMAKAISVPKDNIDRAIARGLGSGGEIALEEVIYEGFGPGGIAFLVLCVTDNRNRTVANIKMIVSKNGGTVGAAGSMMWMFEKKGVVSFLKSAFSSDQETFELIMIEAGAEDFFSSEEGIQIICDGKNLKKILDMAEKHGWRPDHFGIEYLAKDEVQITDPDVQKQMEQFIDVLEDNEDVDAIYTNQA</sequence>
<dbReference type="PANTHER" id="PTHR12532">
    <property type="entry name" value="TRANSLATIONAL ACTIVATOR OF CYTOCHROME C OXIDASE 1"/>
    <property type="match status" value="1"/>
</dbReference>
<dbReference type="InterPro" id="IPR017856">
    <property type="entry name" value="Integrase-like_N"/>
</dbReference>
<dbReference type="SUPFAM" id="SSF75625">
    <property type="entry name" value="YebC-like"/>
    <property type="match status" value="1"/>
</dbReference>
<evidence type="ECO:0000313" key="7">
    <source>
        <dbReference type="EMBL" id="KKR87407.1"/>
    </source>
</evidence>
<dbReference type="Pfam" id="PF20772">
    <property type="entry name" value="TACO1_YebC_N"/>
    <property type="match status" value="1"/>
</dbReference>
<dbReference type="GO" id="GO:0003677">
    <property type="term" value="F:DNA binding"/>
    <property type="evidence" value="ECO:0007669"/>
    <property type="project" value="UniProtKB-UniRule"/>
</dbReference>
<reference evidence="7 8" key="1">
    <citation type="journal article" date="2015" name="Nature">
        <title>rRNA introns, odd ribosomes, and small enigmatic genomes across a large radiation of phyla.</title>
        <authorList>
            <person name="Brown C.T."/>
            <person name="Hug L.A."/>
            <person name="Thomas B.C."/>
            <person name="Sharon I."/>
            <person name="Castelle C.J."/>
            <person name="Singh A."/>
            <person name="Wilkins M.J."/>
            <person name="Williams K.H."/>
            <person name="Banfield J.F."/>
        </authorList>
    </citation>
    <scope>NUCLEOTIDE SEQUENCE [LARGE SCALE GENOMIC DNA]</scope>
</reference>
<keyword evidence="4" id="KW-0238">DNA-binding</keyword>
<dbReference type="Pfam" id="PF01709">
    <property type="entry name" value="Transcrip_reg"/>
    <property type="match status" value="1"/>
</dbReference>
<dbReference type="InterPro" id="IPR029072">
    <property type="entry name" value="YebC-like"/>
</dbReference>
<evidence type="ECO:0000259" key="5">
    <source>
        <dbReference type="Pfam" id="PF01709"/>
    </source>
</evidence>
<evidence type="ECO:0000256" key="2">
    <source>
        <dbReference type="ARBA" id="ARBA00023015"/>
    </source>
</evidence>
<evidence type="ECO:0000256" key="1">
    <source>
        <dbReference type="ARBA" id="ARBA00008724"/>
    </source>
</evidence>
<keyword evidence="2 4" id="KW-0805">Transcription regulation</keyword>
<name>A0A0G0XI76_9BACT</name>
<dbReference type="Proteomes" id="UP000034616">
    <property type="component" value="Unassembled WGS sequence"/>
</dbReference>
<dbReference type="PATRIC" id="fig|1618985.3.peg.326"/>
<organism evidence="7 8">
    <name type="scientific">Candidatus Uhrbacteria bacterium GW2011_GWC2_41_11</name>
    <dbReference type="NCBI Taxonomy" id="1618985"/>
    <lineage>
        <taxon>Bacteria</taxon>
        <taxon>Candidatus Uhriibacteriota</taxon>
    </lineage>
</organism>
<evidence type="ECO:0000256" key="4">
    <source>
        <dbReference type="HAMAP-Rule" id="MF_00693"/>
    </source>
</evidence>
<proteinExistence type="inferred from homology"/>
<protein>
    <recommendedName>
        <fullName evidence="4">Probable transcriptional regulatory protein UU35_C0003G0034</fullName>
    </recommendedName>
</protein>
<evidence type="ECO:0000313" key="8">
    <source>
        <dbReference type="Proteomes" id="UP000034616"/>
    </source>
</evidence>
<dbReference type="EMBL" id="LCAH01000003">
    <property type="protein sequence ID" value="KKR87407.1"/>
    <property type="molecule type" value="Genomic_DNA"/>
</dbReference>
<keyword evidence="4" id="KW-0963">Cytoplasm</keyword>
<dbReference type="PANTHER" id="PTHR12532:SF0">
    <property type="entry name" value="TRANSLATIONAL ACTIVATOR OF CYTOCHROME C OXIDASE 1"/>
    <property type="match status" value="1"/>
</dbReference>
<dbReference type="FunFam" id="1.10.10.200:FF:000002">
    <property type="entry name" value="Probable transcriptional regulatory protein CLM62_37755"/>
    <property type="match status" value="1"/>
</dbReference>
<evidence type="ECO:0000259" key="6">
    <source>
        <dbReference type="Pfam" id="PF20772"/>
    </source>
</evidence>
<comment type="subcellular location">
    <subcellularLocation>
        <location evidence="4">Cytoplasm</location>
    </subcellularLocation>
</comment>
<feature type="domain" description="TACO1/YebC-like second and third" evidence="5">
    <location>
        <begin position="119"/>
        <end position="276"/>
    </location>
</feature>
<dbReference type="InterPro" id="IPR026564">
    <property type="entry name" value="Transcrip_reg_TACO1-like_dom3"/>
</dbReference>
<gene>
    <name evidence="7" type="ORF">UU35_C0003G0034</name>
</gene>
<dbReference type="HAMAP" id="MF_00693">
    <property type="entry name" value="Transcrip_reg_TACO1"/>
    <property type="match status" value="1"/>
</dbReference>
<dbReference type="NCBIfam" id="NF001030">
    <property type="entry name" value="PRK00110.1"/>
    <property type="match status" value="1"/>
</dbReference>
<comment type="similarity">
    <text evidence="1 4">Belongs to the TACO1 family.</text>
</comment>
<dbReference type="InterPro" id="IPR002876">
    <property type="entry name" value="Transcrip_reg_TACO1-like"/>
</dbReference>
<dbReference type="NCBIfam" id="TIGR01033">
    <property type="entry name" value="YebC/PmpR family DNA-binding transcriptional regulator"/>
    <property type="match status" value="1"/>
</dbReference>
<dbReference type="GO" id="GO:0005737">
    <property type="term" value="C:cytoplasm"/>
    <property type="evidence" value="ECO:0007669"/>
    <property type="project" value="UniProtKB-SubCell"/>
</dbReference>
<dbReference type="Gene3D" id="3.30.70.980">
    <property type="match status" value="2"/>
</dbReference>
<dbReference type="InterPro" id="IPR048300">
    <property type="entry name" value="TACO1_YebC-like_2nd/3rd_dom"/>
</dbReference>
<dbReference type="InterPro" id="IPR049083">
    <property type="entry name" value="TACO1_YebC_N"/>
</dbReference>